<proteinExistence type="predicted"/>
<reference evidence="1 2" key="1">
    <citation type="journal article" date="2016" name="Mol. Biol. Evol.">
        <title>Comparative Genomics of Early-Diverging Mushroom-Forming Fungi Provides Insights into the Origins of Lignocellulose Decay Capabilities.</title>
        <authorList>
            <person name="Nagy L.G."/>
            <person name="Riley R."/>
            <person name="Tritt A."/>
            <person name="Adam C."/>
            <person name="Daum C."/>
            <person name="Floudas D."/>
            <person name="Sun H."/>
            <person name="Yadav J.S."/>
            <person name="Pangilinan J."/>
            <person name="Larsson K.H."/>
            <person name="Matsuura K."/>
            <person name="Barry K."/>
            <person name="Labutti K."/>
            <person name="Kuo R."/>
            <person name="Ohm R.A."/>
            <person name="Bhattacharya S.S."/>
            <person name="Shirouzu T."/>
            <person name="Yoshinaga Y."/>
            <person name="Martin F.M."/>
            <person name="Grigoriev I.V."/>
            <person name="Hibbett D.S."/>
        </authorList>
    </citation>
    <scope>NUCLEOTIDE SEQUENCE [LARGE SCALE GENOMIC DNA]</scope>
    <source>
        <strain evidence="1 2">HHB12029</strain>
    </source>
</reference>
<dbReference type="AlphaFoldDB" id="A0A165IPW8"/>
<organism evidence="1 2">
    <name type="scientific">Exidia glandulosa HHB12029</name>
    <dbReference type="NCBI Taxonomy" id="1314781"/>
    <lineage>
        <taxon>Eukaryota</taxon>
        <taxon>Fungi</taxon>
        <taxon>Dikarya</taxon>
        <taxon>Basidiomycota</taxon>
        <taxon>Agaricomycotina</taxon>
        <taxon>Agaricomycetes</taxon>
        <taxon>Auriculariales</taxon>
        <taxon>Exidiaceae</taxon>
        <taxon>Exidia</taxon>
    </lineage>
</organism>
<protein>
    <submittedName>
        <fullName evidence="1">Uncharacterized protein</fullName>
    </submittedName>
</protein>
<dbReference type="InParanoid" id="A0A165IPW8"/>
<name>A0A165IPW8_EXIGL</name>
<evidence type="ECO:0000313" key="1">
    <source>
        <dbReference type="EMBL" id="KZV93705.1"/>
    </source>
</evidence>
<dbReference type="EMBL" id="KV425985">
    <property type="protein sequence ID" value="KZV93705.1"/>
    <property type="molecule type" value="Genomic_DNA"/>
</dbReference>
<dbReference type="Proteomes" id="UP000077266">
    <property type="component" value="Unassembled WGS sequence"/>
</dbReference>
<evidence type="ECO:0000313" key="2">
    <source>
        <dbReference type="Proteomes" id="UP000077266"/>
    </source>
</evidence>
<keyword evidence="2" id="KW-1185">Reference proteome</keyword>
<gene>
    <name evidence="1" type="ORF">EXIGLDRAFT_37466</name>
</gene>
<sequence length="96" mass="10567">MSALLCSSSRSSLLLRLRCTRAAEAVHVLDPQQALRKYSSFRRHEVVLYTGNAVTSQVYKVIYGPSGSRLIALEVHWLSTSESVACPLSFSTHATV</sequence>
<accession>A0A165IPW8</accession>